<feature type="transmembrane region" description="Helical" evidence="1">
    <location>
        <begin position="44"/>
        <end position="65"/>
    </location>
</feature>
<dbReference type="RefSeq" id="WP_067764199.1">
    <property type="nucleotide sequence ID" value="NZ_LZDS01000025.1"/>
</dbReference>
<keyword evidence="1" id="KW-1133">Transmembrane helix</keyword>
<evidence type="ECO:0000256" key="1">
    <source>
        <dbReference type="SAM" id="Phobius"/>
    </source>
</evidence>
<accession>A0A1A7R8V9</accession>
<proteinExistence type="predicted"/>
<dbReference type="STRING" id="1443941.A9J31_04410"/>
<dbReference type="Proteomes" id="UP000185753">
    <property type="component" value="Unassembled WGS sequence"/>
</dbReference>
<name>A0A1A7R8V9_9GAMM</name>
<protein>
    <submittedName>
        <fullName evidence="2">Uncharacterized protein</fullName>
    </submittedName>
</protein>
<feature type="transmembrane region" description="Helical" evidence="1">
    <location>
        <begin position="77"/>
        <end position="96"/>
    </location>
</feature>
<dbReference type="OrthoDB" id="6711936at2"/>
<dbReference type="AlphaFoldDB" id="A0A1A7R8V9"/>
<keyword evidence="3" id="KW-1185">Reference proteome</keyword>
<sequence length="244" mass="28782">MTQNKQAVLFLQQLKLQYPAAFKRNYLLYSMLKTQGILDELKELLPWIIAAMIFVSLSMSIHQAIQYYFPSMSDFRSNSIAVLSIMLFFMLAVLVVIKQIKHSSISLYKSLKNTPFKLAVVILLQLLNIAFLQSQFVQSVLFFFAISFGFVRFYKENLFKGESSSEQYYVLQETRRICYWSYKQMLKAQFKLKLCTASGTKQIQLKEEFTKFQTLHIQMLHHENQLCKKLKHKNVENYLDELMK</sequence>
<evidence type="ECO:0000313" key="2">
    <source>
        <dbReference type="EMBL" id="OBX28341.1"/>
    </source>
</evidence>
<organism evidence="2 3">
    <name type="scientific">Acinetobacter gandensis</name>
    <dbReference type="NCBI Taxonomy" id="1443941"/>
    <lineage>
        <taxon>Bacteria</taxon>
        <taxon>Pseudomonadati</taxon>
        <taxon>Pseudomonadota</taxon>
        <taxon>Gammaproteobacteria</taxon>
        <taxon>Moraxellales</taxon>
        <taxon>Moraxellaceae</taxon>
        <taxon>Acinetobacter</taxon>
    </lineage>
</organism>
<keyword evidence="1" id="KW-0812">Transmembrane</keyword>
<feature type="transmembrane region" description="Helical" evidence="1">
    <location>
        <begin position="116"/>
        <end position="132"/>
    </location>
</feature>
<dbReference type="EMBL" id="LZDS01000025">
    <property type="protein sequence ID" value="OBX28341.1"/>
    <property type="molecule type" value="Genomic_DNA"/>
</dbReference>
<reference evidence="3" key="1">
    <citation type="submission" date="2016-06" db="EMBL/GenBank/DDBJ databases">
        <authorList>
            <person name="Radolfova-Krizova L."/>
            <person name="Nemec A."/>
        </authorList>
    </citation>
    <scope>NUCLEOTIDE SEQUENCE [LARGE SCALE GENOMIC DNA]</scope>
    <source>
        <strain evidence="3">ANC 4275</strain>
    </source>
</reference>
<evidence type="ECO:0000313" key="3">
    <source>
        <dbReference type="Proteomes" id="UP000185753"/>
    </source>
</evidence>
<gene>
    <name evidence="2" type="ORF">A9J31_04410</name>
</gene>
<comment type="caution">
    <text evidence="2">The sequence shown here is derived from an EMBL/GenBank/DDBJ whole genome shotgun (WGS) entry which is preliminary data.</text>
</comment>
<keyword evidence="1" id="KW-0472">Membrane</keyword>